<keyword evidence="1" id="KW-0472">Membrane</keyword>
<evidence type="ECO:0000313" key="2">
    <source>
        <dbReference type="EMBL" id="KAK8173545.1"/>
    </source>
</evidence>
<keyword evidence="3" id="KW-1185">Reference proteome</keyword>
<sequence>MPVGINVDDAPWVWNGNGLSKTAKSPVFCFLLLLALSLPWFHPCTRPPSFLPPIEHVHQSAVLLGGFSLAPLYKVDVDKDLPFVGLHIRRRCWELISGLAFFYPPCCLSPFPCYYTAPLSFYLSPESLFYLVFFFAIRSLLSLFFLFTNPPLFFSFSFPSSSSS</sequence>
<feature type="transmembrane region" description="Helical" evidence="1">
    <location>
        <begin position="129"/>
        <end position="147"/>
    </location>
</feature>
<protein>
    <submittedName>
        <fullName evidence="2">Uncharacterized protein</fullName>
    </submittedName>
</protein>
<dbReference type="Proteomes" id="UP001456524">
    <property type="component" value="Unassembled WGS sequence"/>
</dbReference>
<organism evidence="2 3">
    <name type="scientific">Phyllosticta citrichinensis</name>
    <dbReference type="NCBI Taxonomy" id="1130410"/>
    <lineage>
        <taxon>Eukaryota</taxon>
        <taxon>Fungi</taxon>
        <taxon>Dikarya</taxon>
        <taxon>Ascomycota</taxon>
        <taxon>Pezizomycotina</taxon>
        <taxon>Dothideomycetes</taxon>
        <taxon>Dothideomycetes incertae sedis</taxon>
        <taxon>Botryosphaeriales</taxon>
        <taxon>Phyllostictaceae</taxon>
        <taxon>Phyllosticta</taxon>
    </lineage>
</organism>
<accession>A0ABR1XZ06</accession>
<keyword evidence="1" id="KW-0812">Transmembrane</keyword>
<keyword evidence="1" id="KW-1133">Transmembrane helix</keyword>
<dbReference type="EMBL" id="JBBWUH010000003">
    <property type="protein sequence ID" value="KAK8173545.1"/>
    <property type="molecule type" value="Genomic_DNA"/>
</dbReference>
<gene>
    <name evidence="2" type="ORF">IWX90DRAFT_145103</name>
</gene>
<feature type="transmembrane region" description="Helical" evidence="1">
    <location>
        <begin position="95"/>
        <end position="117"/>
    </location>
</feature>
<name>A0ABR1XZ06_9PEZI</name>
<proteinExistence type="predicted"/>
<evidence type="ECO:0000256" key="1">
    <source>
        <dbReference type="SAM" id="Phobius"/>
    </source>
</evidence>
<reference evidence="2 3" key="1">
    <citation type="journal article" date="2022" name="G3 (Bethesda)">
        <title>Enemy or ally: a genomic approach to elucidate the lifestyle of Phyllosticta citrichinaensis.</title>
        <authorList>
            <person name="Buijs V.A."/>
            <person name="Groenewald J.Z."/>
            <person name="Haridas S."/>
            <person name="LaButti K.M."/>
            <person name="Lipzen A."/>
            <person name="Martin F.M."/>
            <person name="Barry K."/>
            <person name="Grigoriev I.V."/>
            <person name="Crous P.W."/>
            <person name="Seidl M.F."/>
        </authorList>
    </citation>
    <scope>NUCLEOTIDE SEQUENCE [LARGE SCALE GENOMIC DNA]</scope>
    <source>
        <strain evidence="2 3">CBS 129764</strain>
    </source>
</reference>
<comment type="caution">
    <text evidence="2">The sequence shown here is derived from an EMBL/GenBank/DDBJ whole genome shotgun (WGS) entry which is preliminary data.</text>
</comment>
<evidence type="ECO:0000313" key="3">
    <source>
        <dbReference type="Proteomes" id="UP001456524"/>
    </source>
</evidence>